<keyword evidence="8" id="KW-1185">Reference proteome</keyword>
<dbReference type="RefSeq" id="WP_188683181.1">
    <property type="nucleotide sequence ID" value="NZ_BMIS01000003.1"/>
</dbReference>
<dbReference type="PRINTS" id="PR00862">
    <property type="entry name" value="PROLIGOPTASE"/>
</dbReference>
<comment type="caution">
    <text evidence="7">The sequence shown here is derived from an EMBL/GenBank/DDBJ whole genome shotgun (WGS) entry which is preliminary data.</text>
</comment>
<dbReference type="AlphaFoldDB" id="A0A917AR67"/>
<keyword evidence="2" id="KW-0378">Hydrolase</keyword>
<feature type="domain" description="Peptidase S9A N-terminal" evidence="6">
    <location>
        <begin position="7"/>
        <end position="404"/>
    </location>
</feature>
<dbReference type="Proteomes" id="UP000633136">
    <property type="component" value="Unassembled WGS sequence"/>
</dbReference>
<organism evidence="7 8">
    <name type="scientific">Nesterenkonia cremea</name>
    <dbReference type="NCBI Taxonomy" id="1882340"/>
    <lineage>
        <taxon>Bacteria</taxon>
        <taxon>Bacillati</taxon>
        <taxon>Actinomycetota</taxon>
        <taxon>Actinomycetes</taxon>
        <taxon>Micrococcales</taxon>
        <taxon>Micrococcaceae</taxon>
        <taxon>Nesterenkonia</taxon>
    </lineage>
</organism>
<dbReference type="Pfam" id="PF00326">
    <property type="entry name" value="Peptidase_S9"/>
    <property type="match status" value="1"/>
</dbReference>
<proteinExistence type="predicted"/>
<dbReference type="GO" id="GO:0005829">
    <property type="term" value="C:cytosol"/>
    <property type="evidence" value="ECO:0007669"/>
    <property type="project" value="TreeGrafter"/>
</dbReference>
<protein>
    <submittedName>
        <fullName evidence="7">Prolyl oligopeptidase</fullName>
    </submittedName>
</protein>
<accession>A0A917AR67</accession>
<dbReference type="InterPro" id="IPR051167">
    <property type="entry name" value="Prolyl_oligopep/macrocyclase"/>
</dbReference>
<dbReference type="InterPro" id="IPR023302">
    <property type="entry name" value="Pept_S9A_N"/>
</dbReference>
<dbReference type="Gene3D" id="3.40.50.1820">
    <property type="entry name" value="alpha/beta hydrolase"/>
    <property type="match status" value="1"/>
</dbReference>
<dbReference type="Pfam" id="PF02897">
    <property type="entry name" value="Peptidase_S9_N"/>
    <property type="match status" value="1"/>
</dbReference>
<dbReference type="GO" id="GO:0070012">
    <property type="term" value="F:oligopeptidase activity"/>
    <property type="evidence" value="ECO:0007669"/>
    <property type="project" value="TreeGrafter"/>
</dbReference>
<dbReference type="Gene3D" id="2.130.10.120">
    <property type="entry name" value="Prolyl oligopeptidase, N-terminal domain"/>
    <property type="match status" value="1"/>
</dbReference>
<name>A0A917AR67_9MICC</name>
<evidence type="ECO:0000256" key="1">
    <source>
        <dbReference type="ARBA" id="ARBA00022670"/>
    </source>
</evidence>
<dbReference type="GO" id="GO:0006508">
    <property type="term" value="P:proteolysis"/>
    <property type="evidence" value="ECO:0007669"/>
    <property type="project" value="UniProtKB-KW"/>
</dbReference>
<reference evidence="7" key="2">
    <citation type="submission" date="2020-09" db="EMBL/GenBank/DDBJ databases">
        <authorList>
            <person name="Sun Q."/>
            <person name="Zhou Y."/>
        </authorList>
    </citation>
    <scope>NUCLEOTIDE SEQUENCE</scope>
    <source>
        <strain evidence="7">CGMCC 1.15388</strain>
    </source>
</reference>
<evidence type="ECO:0000313" key="8">
    <source>
        <dbReference type="Proteomes" id="UP000633136"/>
    </source>
</evidence>
<dbReference type="SUPFAM" id="SSF53474">
    <property type="entry name" value="alpha/beta-Hydrolases"/>
    <property type="match status" value="1"/>
</dbReference>
<dbReference type="GO" id="GO:0004252">
    <property type="term" value="F:serine-type endopeptidase activity"/>
    <property type="evidence" value="ECO:0007669"/>
    <property type="project" value="InterPro"/>
</dbReference>
<dbReference type="InterPro" id="IPR002470">
    <property type="entry name" value="Peptidase_S9A"/>
</dbReference>
<feature type="compositionally biased region" description="Low complexity" evidence="4">
    <location>
        <begin position="695"/>
        <end position="704"/>
    </location>
</feature>
<dbReference type="PANTHER" id="PTHR42881">
    <property type="entry name" value="PROLYL ENDOPEPTIDASE"/>
    <property type="match status" value="1"/>
</dbReference>
<evidence type="ECO:0000259" key="5">
    <source>
        <dbReference type="Pfam" id="PF00326"/>
    </source>
</evidence>
<dbReference type="PANTHER" id="PTHR42881:SF13">
    <property type="entry name" value="PROLYL ENDOPEPTIDASE"/>
    <property type="match status" value="1"/>
</dbReference>
<feature type="domain" description="Peptidase S9 prolyl oligopeptidase catalytic" evidence="5">
    <location>
        <begin position="487"/>
        <end position="690"/>
    </location>
</feature>
<evidence type="ECO:0000259" key="6">
    <source>
        <dbReference type="Pfam" id="PF02897"/>
    </source>
</evidence>
<reference evidence="7" key="1">
    <citation type="journal article" date="2014" name="Int. J. Syst. Evol. Microbiol.">
        <title>Complete genome sequence of Corynebacterium casei LMG S-19264T (=DSM 44701T), isolated from a smear-ripened cheese.</title>
        <authorList>
            <consortium name="US DOE Joint Genome Institute (JGI-PGF)"/>
            <person name="Walter F."/>
            <person name="Albersmeier A."/>
            <person name="Kalinowski J."/>
            <person name="Ruckert C."/>
        </authorList>
    </citation>
    <scope>NUCLEOTIDE SEQUENCE</scope>
    <source>
        <strain evidence="7">CGMCC 1.15388</strain>
    </source>
</reference>
<evidence type="ECO:0000256" key="4">
    <source>
        <dbReference type="SAM" id="MobiDB-lite"/>
    </source>
</evidence>
<feature type="region of interest" description="Disordered" evidence="4">
    <location>
        <begin position="693"/>
        <end position="714"/>
    </location>
</feature>
<gene>
    <name evidence="7" type="ORF">GCM10011401_09260</name>
</gene>
<evidence type="ECO:0000313" key="7">
    <source>
        <dbReference type="EMBL" id="GGE64291.1"/>
    </source>
</evidence>
<evidence type="ECO:0000256" key="2">
    <source>
        <dbReference type="ARBA" id="ARBA00022801"/>
    </source>
</evidence>
<sequence length="714" mass="79038">MSASTSSEDPHLWLEEVTGESALAWVHERNARAEQRLFIPEFHTLKDRLRENLDAEGRIPQVVRRGEHLYNFWTDDQHPQGIWRRTTLESYRSPEPEWEVLLDLDELSAQEGVTWVWHGAQLLRPQQEGQPWRHALIDLSPGGSDADVTREFDLLTGSFVPESEGGFHRPESKGTLSWIDEDTVYLSHSLEGNATTSGYPRSAFRWRRGTPMEQAEQVISVEEDDLSVGVGYSDTPGFERHVAVRALGFFSSETYVLHQEEWAEVQVPDDVRVTFHRDLVLLNPRTDFTHRGLQIAAGSLVVGSVEEELAGTGELSVLFRPTETSSLTSVTATQNMIVLTVMEHVLERVEAFWRQDGQWRSSAVLTGLTGSLKVAAVDAEESDELWVTCEDWLSPRTLHLADLAPVLSGESEEIEQLKQEPALFDAAGLSVQQHFARSQDGTQVPYFLVGPQEILEDPAGPPRPTLLNGYGGFQVSWTPLYNHIAGTSWLEQGNVYAVANIRGGGEYGPGWHQTALKQNRHRAYEDFSAVARDLVARGVTTAEQLACQGGSNGGLLTGNMLTQYPQLFGAVVIQVPLLDMRRFAQLLAGASWRAEYGDPETSDWEFIRTFSPYHLLDPDADYPPVLLTTSTRDDRVHPGHARKMAAALEELGADVTYWENTEGGHGGAANPEQKATMTSLMYTFLRERLGEGTRAAAGSPAAAGSLGGEQSPGS</sequence>
<keyword evidence="1" id="KW-0645">Protease</keyword>
<dbReference type="EMBL" id="BMIS01000003">
    <property type="protein sequence ID" value="GGE64291.1"/>
    <property type="molecule type" value="Genomic_DNA"/>
</dbReference>
<dbReference type="InterPro" id="IPR029058">
    <property type="entry name" value="AB_hydrolase_fold"/>
</dbReference>
<dbReference type="SUPFAM" id="SSF50993">
    <property type="entry name" value="Peptidase/esterase 'gauge' domain"/>
    <property type="match status" value="1"/>
</dbReference>
<evidence type="ECO:0000256" key="3">
    <source>
        <dbReference type="ARBA" id="ARBA00022825"/>
    </source>
</evidence>
<keyword evidence="3" id="KW-0720">Serine protease</keyword>
<dbReference type="InterPro" id="IPR001375">
    <property type="entry name" value="Peptidase_S9_cat"/>
</dbReference>